<feature type="transmembrane region" description="Helical" evidence="1">
    <location>
        <begin position="12"/>
        <end position="32"/>
    </location>
</feature>
<evidence type="ECO:0000313" key="3">
    <source>
        <dbReference type="Proteomes" id="UP000554766"/>
    </source>
</evidence>
<dbReference type="GeneID" id="5054726"/>
<evidence type="ECO:0000313" key="2">
    <source>
        <dbReference type="EMBL" id="NYR15947.1"/>
    </source>
</evidence>
<name>A0A7L4PBX2_9CREN</name>
<dbReference type="AlphaFoldDB" id="A0A7L4PBX2"/>
<keyword evidence="1" id="KW-1133">Transmembrane helix</keyword>
<comment type="caution">
    <text evidence="2">The sequence shown here is derived from an EMBL/GenBank/DDBJ whole genome shotgun (WGS) entry which is preliminary data.</text>
</comment>
<feature type="transmembrane region" description="Helical" evidence="1">
    <location>
        <begin position="128"/>
        <end position="147"/>
    </location>
</feature>
<dbReference type="EMBL" id="JAAVJF010000004">
    <property type="protein sequence ID" value="NYR15947.1"/>
    <property type="molecule type" value="Genomic_DNA"/>
</dbReference>
<dbReference type="Proteomes" id="UP000554766">
    <property type="component" value="Unassembled WGS sequence"/>
</dbReference>
<accession>A0A7L4PBX2</accession>
<proteinExistence type="predicted"/>
<organism evidence="2 3">
    <name type="scientific">Pyrobaculum arsenaticum</name>
    <dbReference type="NCBI Taxonomy" id="121277"/>
    <lineage>
        <taxon>Archaea</taxon>
        <taxon>Thermoproteota</taxon>
        <taxon>Thermoprotei</taxon>
        <taxon>Thermoproteales</taxon>
        <taxon>Thermoproteaceae</taxon>
        <taxon>Pyrobaculum</taxon>
    </lineage>
</organism>
<feature type="transmembrane region" description="Helical" evidence="1">
    <location>
        <begin position="102"/>
        <end position="121"/>
    </location>
</feature>
<evidence type="ECO:0000256" key="1">
    <source>
        <dbReference type="SAM" id="Phobius"/>
    </source>
</evidence>
<dbReference type="OMA" id="GADLMNW"/>
<feature type="transmembrane region" description="Helical" evidence="1">
    <location>
        <begin position="167"/>
        <end position="192"/>
    </location>
</feature>
<keyword evidence="1" id="KW-0812">Transmembrane</keyword>
<sequence>MRIVIAWPFHGIFGILYAGLAVFLLPFFTFSFTDLLKSAGAPTLVAALLGMSLTLLSLVTSPVNLVVYTLSRRQYIPVVDYVVVFGMPIPIPRVALREEKSYIAVNLGGAVIPLAVAAYLLHLFYTPMLVVSIAVAAFLTNAVSRVVPNVGVVTPALAPPIIATLSALLAGGGPAATYITAVFGTIIGADVMNLGKVLRHRPPFVSIGGAGVFDGIFLSGVVATLLANLL</sequence>
<keyword evidence="3" id="KW-1185">Reference proteome</keyword>
<dbReference type="Pfam" id="PF07758">
    <property type="entry name" value="DUF1614"/>
    <property type="match status" value="1"/>
</dbReference>
<reference evidence="2 3" key="1">
    <citation type="journal article" date="2020" name="Nat. Commun.">
        <title>The structures of two archaeal type IV pili illuminate evolutionary relationships.</title>
        <authorList>
            <person name="Wang F."/>
            <person name="Baquero D.P."/>
            <person name="Su Z."/>
            <person name="Beltran L.C."/>
            <person name="Prangishvili D."/>
            <person name="Krupovic M."/>
            <person name="Egelman E.H."/>
        </authorList>
    </citation>
    <scope>NUCLEOTIDE SEQUENCE [LARGE SCALE GENOMIC DNA]</scope>
    <source>
        <strain evidence="2 3">2GA</strain>
    </source>
</reference>
<gene>
    <name evidence="2" type="ORF">HC235_08395</name>
</gene>
<protein>
    <submittedName>
        <fullName evidence="2">DUF1614 domain-containing protein</fullName>
    </submittedName>
</protein>
<keyword evidence="1" id="KW-0472">Membrane</keyword>
<dbReference type="RefSeq" id="WP_011901531.1">
    <property type="nucleotide sequence ID" value="NZ_JAAVJF010000004.1"/>
</dbReference>
<dbReference type="InterPro" id="IPR011672">
    <property type="entry name" value="DUF1614"/>
</dbReference>
<feature type="transmembrane region" description="Helical" evidence="1">
    <location>
        <begin position="44"/>
        <end position="66"/>
    </location>
</feature>
<feature type="transmembrane region" description="Helical" evidence="1">
    <location>
        <begin position="204"/>
        <end position="227"/>
    </location>
</feature>